<sequence>MSHVMVDWNVQGLNAADESVVAPDHLQTLAKTVYASGALHNDFYDLWTAAPLSVRQIRVFARNYGEFNRAFPEVLAVMICNTRNVDAQTEYAKTLYSEMGNGDVRKVHSVLFDGWLAELGRVMGEGDALSWRNVERDVDVLPETRALIHGEKRIYASDNATGAGAQMALEWQAFTMLRRMYDGATLYKHLWNEEDEFHEACEYFYAHIGATEKEHKIESLQAARQFCTDADSTLRIQNGFLEHLQLFEKFWNAIAREMRAIGRKEQLEGVGDAPERGVGFQNSRTVEALRPRND</sequence>
<dbReference type="Proteomes" id="UP000195221">
    <property type="component" value="Unassembled WGS sequence"/>
</dbReference>
<accession>A0A242MUB1</accession>
<dbReference type="GO" id="GO:0016491">
    <property type="term" value="F:oxidoreductase activity"/>
    <property type="evidence" value="ECO:0007669"/>
    <property type="project" value="UniProtKB-KW"/>
</dbReference>
<dbReference type="RefSeq" id="WP_162916121.1">
    <property type="nucleotide sequence ID" value="NZ_NBTZ01000056.1"/>
</dbReference>
<organism evidence="2 3">
    <name type="scientific">Caballeronia sordidicola</name>
    <name type="common">Burkholderia sordidicola</name>
    <dbReference type="NCBI Taxonomy" id="196367"/>
    <lineage>
        <taxon>Bacteria</taxon>
        <taxon>Pseudomonadati</taxon>
        <taxon>Pseudomonadota</taxon>
        <taxon>Betaproteobacteria</taxon>
        <taxon>Burkholderiales</taxon>
        <taxon>Burkholderiaceae</taxon>
        <taxon>Caballeronia</taxon>
    </lineage>
</organism>
<proteinExistence type="predicted"/>
<dbReference type="PANTHER" id="PTHR40279:SF3">
    <property type="entry name" value="4-AMINOBENZOATE SYNTHASE"/>
    <property type="match status" value="1"/>
</dbReference>
<reference evidence="2 3" key="1">
    <citation type="submission" date="2017-03" db="EMBL/GenBank/DDBJ databases">
        <title>Genome analysis of strain PAMC 26577.</title>
        <authorList>
            <person name="Oh H.-M."/>
            <person name="Yang J.-A."/>
        </authorList>
    </citation>
    <scope>NUCLEOTIDE SEQUENCE [LARGE SCALE GENOMIC DNA]</scope>
    <source>
        <strain evidence="2 3">PAMC 26577</strain>
    </source>
</reference>
<protein>
    <submittedName>
        <fullName evidence="2">Thiaminase II</fullName>
    </submittedName>
</protein>
<evidence type="ECO:0000313" key="2">
    <source>
        <dbReference type="EMBL" id="OTP75027.1"/>
    </source>
</evidence>
<evidence type="ECO:0000256" key="1">
    <source>
        <dbReference type="ARBA" id="ARBA00023002"/>
    </source>
</evidence>
<evidence type="ECO:0000313" key="3">
    <source>
        <dbReference type="Proteomes" id="UP000195221"/>
    </source>
</evidence>
<dbReference type="Pfam" id="PF14518">
    <property type="entry name" value="Haem_oxygenas_2"/>
    <property type="match status" value="1"/>
</dbReference>
<gene>
    <name evidence="2" type="ORF">PAMC26577_14240</name>
</gene>
<comment type="caution">
    <text evidence="2">The sequence shown here is derived from an EMBL/GenBank/DDBJ whole genome shotgun (WGS) entry which is preliminary data.</text>
</comment>
<dbReference type="PANTHER" id="PTHR40279">
    <property type="entry name" value="PQQC-LIKE PROTEIN"/>
    <property type="match status" value="1"/>
</dbReference>
<name>A0A242MUB1_CABSO</name>
<dbReference type="Gene3D" id="1.20.910.10">
    <property type="entry name" value="Heme oxygenase-like"/>
    <property type="match status" value="1"/>
</dbReference>
<keyword evidence="1" id="KW-0560">Oxidoreductase</keyword>
<dbReference type="AlphaFoldDB" id="A0A242MUB1"/>
<dbReference type="InterPro" id="IPR039068">
    <property type="entry name" value="PqqC-like"/>
</dbReference>
<dbReference type="EMBL" id="NBTZ01000056">
    <property type="protein sequence ID" value="OTP75027.1"/>
    <property type="molecule type" value="Genomic_DNA"/>
</dbReference>
<dbReference type="InterPro" id="IPR016084">
    <property type="entry name" value="Haem_Oase-like_multi-hlx"/>
</dbReference>
<dbReference type="SUPFAM" id="SSF48613">
    <property type="entry name" value="Heme oxygenase-like"/>
    <property type="match status" value="1"/>
</dbReference>